<proteinExistence type="predicted"/>
<feature type="domain" description="Plus3" evidence="7">
    <location>
        <begin position="181"/>
        <end position="317"/>
    </location>
</feature>
<feature type="compositionally biased region" description="Basic and acidic residues" evidence="6">
    <location>
        <begin position="55"/>
        <end position="69"/>
    </location>
</feature>
<evidence type="ECO:0000256" key="1">
    <source>
        <dbReference type="ARBA" id="ARBA00004123"/>
    </source>
</evidence>
<evidence type="ECO:0000259" key="7">
    <source>
        <dbReference type="PROSITE" id="PS51360"/>
    </source>
</evidence>
<dbReference type="GO" id="GO:1990269">
    <property type="term" value="F:RNA polymerase II C-terminal domain phosphoserine binding"/>
    <property type="evidence" value="ECO:0007669"/>
    <property type="project" value="TreeGrafter"/>
</dbReference>
<name>A0AAP0BSB8_9ASPA</name>
<dbReference type="FunFam" id="3.90.70.200:FF:000003">
    <property type="entry name" value="RNA polymerase-associated protein RTF1"/>
    <property type="match status" value="1"/>
</dbReference>
<feature type="region of interest" description="Disordered" evidence="6">
    <location>
        <begin position="144"/>
        <end position="174"/>
    </location>
</feature>
<organism evidence="8 9">
    <name type="scientific">Platanthera zijinensis</name>
    <dbReference type="NCBI Taxonomy" id="2320716"/>
    <lineage>
        <taxon>Eukaryota</taxon>
        <taxon>Viridiplantae</taxon>
        <taxon>Streptophyta</taxon>
        <taxon>Embryophyta</taxon>
        <taxon>Tracheophyta</taxon>
        <taxon>Spermatophyta</taxon>
        <taxon>Magnoliopsida</taxon>
        <taxon>Liliopsida</taxon>
        <taxon>Asparagales</taxon>
        <taxon>Orchidaceae</taxon>
        <taxon>Orchidoideae</taxon>
        <taxon>Orchideae</taxon>
        <taxon>Orchidinae</taxon>
        <taxon>Platanthera</taxon>
    </lineage>
</organism>
<keyword evidence="5" id="KW-0175">Coiled coil</keyword>
<keyword evidence="9" id="KW-1185">Reference proteome</keyword>
<dbReference type="Pfam" id="PF03126">
    <property type="entry name" value="Plus-3"/>
    <property type="match status" value="1"/>
</dbReference>
<keyword evidence="2" id="KW-0805">Transcription regulation</keyword>
<comment type="caution">
    <text evidence="8">The sequence shown here is derived from an EMBL/GenBank/DDBJ whole genome shotgun (WGS) entry which is preliminary data.</text>
</comment>
<evidence type="ECO:0000313" key="8">
    <source>
        <dbReference type="EMBL" id="KAK8947320.1"/>
    </source>
</evidence>
<dbReference type="PANTHER" id="PTHR13115:SF8">
    <property type="entry name" value="RNA POLYMERASE-ASSOCIATED PROTEIN RTF1 HOMOLOG"/>
    <property type="match status" value="1"/>
</dbReference>
<evidence type="ECO:0000256" key="5">
    <source>
        <dbReference type="SAM" id="Coils"/>
    </source>
</evidence>
<dbReference type="SUPFAM" id="SSF159042">
    <property type="entry name" value="Plus3-like"/>
    <property type="match status" value="1"/>
</dbReference>
<dbReference type="InterPro" id="IPR004343">
    <property type="entry name" value="Plus-3_dom"/>
</dbReference>
<feature type="compositionally biased region" description="Basic and acidic residues" evidence="6">
    <location>
        <begin position="87"/>
        <end position="104"/>
    </location>
</feature>
<evidence type="ECO:0000256" key="4">
    <source>
        <dbReference type="ARBA" id="ARBA00023242"/>
    </source>
</evidence>
<evidence type="ECO:0000256" key="6">
    <source>
        <dbReference type="SAM" id="MobiDB-lite"/>
    </source>
</evidence>
<dbReference type="PROSITE" id="PS51360">
    <property type="entry name" value="PLUS3"/>
    <property type="match status" value="1"/>
</dbReference>
<dbReference type="GO" id="GO:0016593">
    <property type="term" value="C:Cdc73/Paf1 complex"/>
    <property type="evidence" value="ECO:0007669"/>
    <property type="project" value="TreeGrafter"/>
</dbReference>
<feature type="region of interest" description="Disordered" evidence="6">
    <location>
        <begin position="1"/>
        <end position="69"/>
    </location>
</feature>
<reference evidence="8 9" key="1">
    <citation type="journal article" date="2022" name="Nat. Plants">
        <title>Genomes of leafy and leafless Platanthera orchids illuminate the evolution of mycoheterotrophy.</title>
        <authorList>
            <person name="Li M.H."/>
            <person name="Liu K.W."/>
            <person name="Li Z."/>
            <person name="Lu H.C."/>
            <person name="Ye Q.L."/>
            <person name="Zhang D."/>
            <person name="Wang J.Y."/>
            <person name="Li Y.F."/>
            <person name="Zhong Z.M."/>
            <person name="Liu X."/>
            <person name="Yu X."/>
            <person name="Liu D.K."/>
            <person name="Tu X.D."/>
            <person name="Liu B."/>
            <person name="Hao Y."/>
            <person name="Liao X.Y."/>
            <person name="Jiang Y.T."/>
            <person name="Sun W.H."/>
            <person name="Chen J."/>
            <person name="Chen Y.Q."/>
            <person name="Ai Y."/>
            <person name="Zhai J.W."/>
            <person name="Wu S.S."/>
            <person name="Zhou Z."/>
            <person name="Hsiao Y.Y."/>
            <person name="Wu W.L."/>
            <person name="Chen Y.Y."/>
            <person name="Lin Y.F."/>
            <person name="Hsu J.L."/>
            <person name="Li C.Y."/>
            <person name="Wang Z.W."/>
            <person name="Zhao X."/>
            <person name="Zhong W.Y."/>
            <person name="Ma X.K."/>
            <person name="Ma L."/>
            <person name="Huang J."/>
            <person name="Chen G.Z."/>
            <person name="Huang M.Z."/>
            <person name="Huang L."/>
            <person name="Peng D.H."/>
            <person name="Luo Y.B."/>
            <person name="Zou S.Q."/>
            <person name="Chen S.P."/>
            <person name="Lan S."/>
            <person name="Tsai W.C."/>
            <person name="Van de Peer Y."/>
            <person name="Liu Z.J."/>
        </authorList>
    </citation>
    <scope>NUCLEOTIDE SEQUENCE [LARGE SCALE GENOMIC DNA]</scope>
    <source>
        <strain evidence="8">Lor287</strain>
    </source>
</reference>
<feature type="compositionally biased region" description="Basic residues" evidence="6">
    <location>
        <begin position="20"/>
        <end position="32"/>
    </location>
</feature>
<dbReference type="GO" id="GO:0003677">
    <property type="term" value="F:DNA binding"/>
    <property type="evidence" value="ECO:0007669"/>
    <property type="project" value="InterPro"/>
</dbReference>
<evidence type="ECO:0000256" key="3">
    <source>
        <dbReference type="ARBA" id="ARBA00023163"/>
    </source>
</evidence>
<feature type="coiled-coil region" evidence="5">
    <location>
        <begin position="339"/>
        <end position="398"/>
    </location>
</feature>
<dbReference type="InterPro" id="IPR036128">
    <property type="entry name" value="Plus3-like_sf"/>
</dbReference>
<dbReference type="Gene3D" id="3.90.70.200">
    <property type="entry name" value="Plus-3 domain"/>
    <property type="match status" value="1"/>
</dbReference>
<evidence type="ECO:0000256" key="2">
    <source>
        <dbReference type="ARBA" id="ARBA00023015"/>
    </source>
</evidence>
<feature type="region of interest" description="Disordered" evidence="6">
    <location>
        <begin position="87"/>
        <end position="131"/>
    </location>
</feature>
<sequence>MADLEDMLLEAAGRTGTSGMKKRTRPHSGRTRRVNDNISDDCDDSDSAPSIGSDLYKDDRDKEELGKMSELDRELILAERSMKIDDYRLKKKARESSSKTDYSTKKSPPRQLSVSKLRTKTMRQRCPRDYPKFRNLAAEGTGFLDDLEESSDNDTGNGADGRAEKSNYIADTADDLSDSNPLELEDVREITIRRSKLVKWFVEPFFEDVIVGCFVRVRVAKTRTGPKYRLCLVKSVDASDPDRQYDLEGRTTHKWLNCAWGICEGSASRCQMAVVSESPPSEEEFMEWVAEVERNGDKIPSCRDVDMKKAKIQEISSFVYSARTVKQLLDQKKPTSIRRLNFAAEKDRLRKEIEAAESRGDESAAQGLRMKLEELVELSQKSKQLDEKAVRLAEINRKNKAENFKNASERKPINTGLRAGEEGYDPFSRRWTRSRNYYSSKAQEIVISDGAATSIVSSGEEDGVGAGKGAEVGIERTASTLKASDGAGKLVDTNAPVDVGTALNLLHVFDVPISLAGLESFGGPPGASLAFMARKQKIEATIGCRVAENDEKQHLLTLTVSDYKRRRGLL</sequence>
<keyword evidence="4" id="KW-0539">Nucleus</keyword>
<keyword evidence="3" id="KW-0804">Transcription</keyword>
<dbReference type="EMBL" id="JBBWWQ010000005">
    <property type="protein sequence ID" value="KAK8947320.1"/>
    <property type="molecule type" value="Genomic_DNA"/>
</dbReference>
<dbReference type="SMART" id="SM00719">
    <property type="entry name" value="Plus3"/>
    <property type="match status" value="1"/>
</dbReference>
<protein>
    <recommendedName>
        <fullName evidence="7">Plus3 domain-containing protein</fullName>
    </recommendedName>
</protein>
<evidence type="ECO:0000313" key="9">
    <source>
        <dbReference type="Proteomes" id="UP001418222"/>
    </source>
</evidence>
<accession>A0AAP0BSB8</accession>
<dbReference type="AlphaFoldDB" id="A0AAP0BSB8"/>
<dbReference type="Proteomes" id="UP001418222">
    <property type="component" value="Unassembled WGS sequence"/>
</dbReference>
<comment type="subcellular location">
    <subcellularLocation>
        <location evidence="1">Nucleus</location>
    </subcellularLocation>
</comment>
<dbReference type="PANTHER" id="PTHR13115">
    <property type="entry name" value="RNA POLYMERASE-ASSOCIATED PROTEIN RTF1 HOMOLOG"/>
    <property type="match status" value="1"/>
</dbReference>
<gene>
    <name evidence="8" type="ORF">KSP39_PZI006891</name>
</gene>